<keyword evidence="2" id="KW-1185">Reference proteome</keyword>
<name>A0A9N9G8S8_FUNMO</name>
<gene>
    <name evidence="1" type="ORF">FMOSSE_LOCUS8145</name>
</gene>
<sequence length="102" mass="11439">MTFAAFIIKFLLEESLENICSATVIYLTIEGDILSDYNTIRDLTDRAVTSALLKINDDSRKLKVLEVLPQMKSGYRDILALKNVNALKLDIGAGREIYESVI</sequence>
<accession>A0A9N9G8S8</accession>
<comment type="caution">
    <text evidence="1">The sequence shown here is derived from an EMBL/GenBank/DDBJ whole genome shotgun (WGS) entry which is preliminary data.</text>
</comment>
<dbReference type="Proteomes" id="UP000789375">
    <property type="component" value="Unassembled WGS sequence"/>
</dbReference>
<dbReference type="AlphaFoldDB" id="A0A9N9G8S8"/>
<evidence type="ECO:0000313" key="2">
    <source>
        <dbReference type="Proteomes" id="UP000789375"/>
    </source>
</evidence>
<reference evidence="1" key="1">
    <citation type="submission" date="2021-06" db="EMBL/GenBank/DDBJ databases">
        <authorList>
            <person name="Kallberg Y."/>
            <person name="Tangrot J."/>
            <person name="Rosling A."/>
        </authorList>
    </citation>
    <scope>NUCLEOTIDE SEQUENCE</scope>
    <source>
        <strain evidence="1">87-6 pot B 2015</strain>
    </source>
</reference>
<proteinExistence type="predicted"/>
<protein>
    <submittedName>
        <fullName evidence="1">4653_t:CDS:1</fullName>
    </submittedName>
</protein>
<organism evidence="1 2">
    <name type="scientific">Funneliformis mosseae</name>
    <name type="common">Endomycorrhizal fungus</name>
    <name type="synonym">Glomus mosseae</name>
    <dbReference type="NCBI Taxonomy" id="27381"/>
    <lineage>
        <taxon>Eukaryota</taxon>
        <taxon>Fungi</taxon>
        <taxon>Fungi incertae sedis</taxon>
        <taxon>Mucoromycota</taxon>
        <taxon>Glomeromycotina</taxon>
        <taxon>Glomeromycetes</taxon>
        <taxon>Glomerales</taxon>
        <taxon>Glomeraceae</taxon>
        <taxon>Funneliformis</taxon>
    </lineage>
</organism>
<dbReference type="EMBL" id="CAJVPP010002049">
    <property type="protein sequence ID" value="CAG8585018.1"/>
    <property type="molecule type" value="Genomic_DNA"/>
</dbReference>
<evidence type="ECO:0000313" key="1">
    <source>
        <dbReference type="EMBL" id="CAG8585018.1"/>
    </source>
</evidence>